<dbReference type="InterPro" id="IPR036291">
    <property type="entry name" value="NAD(P)-bd_dom_sf"/>
</dbReference>
<dbReference type="GO" id="GO:0008270">
    <property type="term" value="F:zinc ion binding"/>
    <property type="evidence" value="ECO:0007669"/>
    <property type="project" value="InterPro"/>
</dbReference>
<dbReference type="AlphaFoldDB" id="A0A2X4UJ24"/>
<dbReference type="SMART" id="SM00829">
    <property type="entry name" value="PKS_ER"/>
    <property type="match status" value="1"/>
</dbReference>
<dbReference type="InterPro" id="IPR013149">
    <property type="entry name" value="ADH-like_C"/>
</dbReference>
<sequence length="327" mass="34819">MAARIQFSQHGGPDVLDVVEFTPAEPSDNEVQIENHAIGINYIDTYIRSGLYPVPSLPSGLGTEAAGVVVKVGRNVQHLKPGDRVAYAQAPLGAYSSVHNAPADKVVTLPKSISYEQAAASLLKGLTVYYLLYMTYRVKPGEIILFHAAAGGVGRIACQWAKALGVKLIGTVGSAEKAEQAKKDGAWATINYREENIAERVAALTNGEKVNVVYDSVGKDTWIASLDSIRPLGLMVTFGNSSGPVTGVDLGILNQKGGLYVTRPSLGHYLKTHTQLQQAANELFSLVASGAINVDVPAEQRFPLSEAVRAHQTLESRSTVGSSLLIP</sequence>
<dbReference type="Proteomes" id="UP000249005">
    <property type="component" value="Chromosome 1"/>
</dbReference>
<dbReference type="Gene3D" id="3.90.180.10">
    <property type="entry name" value="Medium-chain alcohol dehydrogenases, catalytic domain"/>
    <property type="match status" value="1"/>
</dbReference>
<evidence type="ECO:0000256" key="3">
    <source>
        <dbReference type="ARBA" id="ARBA00023002"/>
    </source>
</evidence>
<evidence type="ECO:0000313" key="9">
    <source>
        <dbReference type="Proteomes" id="UP000249005"/>
    </source>
</evidence>
<dbReference type="OrthoDB" id="9805883at2"/>
<evidence type="ECO:0000256" key="6">
    <source>
        <dbReference type="ARBA" id="ARBA00080049"/>
    </source>
</evidence>
<dbReference type="Gene3D" id="3.40.50.720">
    <property type="entry name" value="NAD(P)-binding Rossmann-like Domain"/>
    <property type="match status" value="1"/>
</dbReference>
<dbReference type="GO" id="GO:0003960">
    <property type="term" value="F:quinone reductase (NADPH) activity"/>
    <property type="evidence" value="ECO:0007669"/>
    <property type="project" value="UniProtKB-EC"/>
</dbReference>
<dbReference type="Pfam" id="PF08240">
    <property type="entry name" value="ADH_N"/>
    <property type="match status" value="1"/>
</dbReference>
<dbReference type="GO" id="GO:0005829">
    <property type="term" value="C:cytosol"/>
    <property type="evidence" value="ECO:0007669"/>
    <property type="project" value="TreeGrafter"/>
</dbReference>
<proteinExistence type="inferred from homology"/>
<feature type="domain" description="Enoyl reductase (ER)" evidence="7">
    <location>
        <begin position="11"/>
        <end position="325"/>
    </location>
</feature>
<dbReference type="PROSITE" id="PS01162">
    <property type="entry name" value="QOR_ZETA_CRYSTAL"/>
    <property type="match status" value="1"/>
</dbReference>
<dbReference type="KEGG" id="lri:NCTC12151_00448"/>
<accession>A0A2X4UJ24</accession>
<comment type="catalytic activity">
    <reaction evidence="5">
        <text>2 a quinone + NADPH + H(+) = 2 a 1,4-benzosemiquinone + NADP(+)</text>
        <dbReference type="Rhea" id="RHEA:14269"/>
        <dbReference type="ChEBI" id="CHEBI:15378"/>
        <dbReference type="ChEBI" id="CHEBI:57783"/>
        <dbReference type="ChEBI" id="CHEBI:58349"/>
        <dbReference type="ChEBI" id="CHEBI:132124"/>
        <dbReference type="ChEBI" id="CHEBI:134225"/>
        <dbReference type="EC" id="1.6.5.5"/>
    </reaction>
</comment>
<evidence type="ECO:0000259" key="7">
    <source>
        <dbReference type="SMART" id="SM00829"/>
    </source>
</evidence>
<dbReference type="InterPro" id="IPR011032">
    <property type="entry name" value="GroES-like_sf"/>
</dbReference>
<dbReference type="GO" id="GO:0035925">
    <property type="term" value="F:mRNA 3'-UTR AU-rich region binding"/>
    <property type="evidence" value="ECO:0007669"/>
    <property type="project" value="TreeGrafter"/>
</dbReference>
<dbReference type="Pfam" id="PF00107">
    <property type="entry name" value="ADH_zinc_N"/>
    <property type="match status" value="1"/>
</dbReference>
<evidence type="ECO:0000256" key="2">
    <source>
        <dbReference type="ARBA" id="ARBA00022857"/>
    </source>
</evidence>
<dbReference type="NCBIfam" id="NF008024">
    <property type="entry name" value="PRK10754.1"/>
    <property type="match status" value="1"/>
</dbReference>
<evidence type="ECO:0000256" key="5">
    <source>
        <dbReference type="ARBA" id="ARBA00048980"/>
    </source>
</evidence>
<dbReference type="EMBL" id="LS483470">
    <property type="protein sequence ID" value="SQI35558.1"/>
    <property type="molecule type" value="Genomic_DNA"/>
</dbReference>
<dbReference type="PANTHER" id="PTHR48106">
    <property type="entry name" value="QUINONE OXIDOREDUCTASE PIG3-RELATED"/>
    <property type="match status" value="1"/>
</dbReference>
<dbReference type="GO" id="GO:0070402">
    <property type="term" value="F:NADPH binding"/>
    <property type="evidence" value="ECO:0007669"/>
    <property type="project" value="TreeGrafter"/>
</dbReference>
<dbReference type="InterPro" id="IPR047618">
    <property type="entry name" value="QOR-like"/>
</dbReference>
<dbReference type="PANTHER" id="PTHR48106:SF13">
    <property type="entry name" value="QUINONE OXIDOREDUCTASE-RELATED"/>
    <property type="match status" value="1"/>
</dbReference>
<dbReference type="InterPro" id="IPR013154">
    <property type="entry name" value="ADH-like_N"/>
</dbReference>
<dbReference type="RefSeq" id="WP_111739099.1">
    <property type="nucleotide sequence ID" value="NZ_LR698987.1"/>
</dbReference>
<gene>
    <name evidence="8" type="primary">qorA_1</name>
    <name evidence="8" type="ORF">NCTC12151_00448</name>
</gene>
<dbReference type="InterPro" id="IPR020843">
    <property type="entry name" value="ER"/>
</dbReference>
<keyword evidence="2" id="KW-0521">NADP</keyword>
<dbReference type="InterPro" id="IPR002364">
    <property type="entry name" value="Quin_OxRdtase/zeta-crystal_CS"/>
</dbReference>
<evidence type="ECO:0000256" key="1">
    <source>
        <dbReference type="ARBA" id="ARBA00010371"/>
    </source>
</evidence>
<dbReference type="EC" id="1.6.5.5" evidence="4"/>
<evidence type="ECO:0000256" key="4">
    <source>
        <dbReference type="ARBA" id="ARBA00038919"/>
    </source>
</evidence>
<comment type="similarity">
    <text evidence="1">Belongs to the zinc-containing alcohol dehydrogenase family. Quinone oxidoreductase subfamily.</text>
</comment>
<evidence type="ECO:0000313" key="8">
    <source>
        <dbReference type="EMBL" id="SQI35558.1"/>
    </source>
</evidence>
<name>A0A2X4UJ24_9GAMM</name>
<keyword evidence="9" id="KW-1185">Reference proteome</keyword>
<dbReference type="SUPFAM" id="SSF51735">
    <property type="entry name" value="NAD(P)-binding Rossmann-fold domains"/>
    <property type="match status" value="1"/>
</dbReference>
<protein>
    <recommendedName>
        <fullName evidence="4">NADPH:quinone reductase</fullName>
        <ecNumber evidence="4">1.6.5.5</ecNumber>
    </recommendedName>
    <alternativeName>
        <fullName evidence="6">Zeta-crystallin homolog protein</fullName>
    </alternativeName>
</protein>
<dbReference type="CDD" id="cd05286">
    <property type="entry name" value="QOR2"/>
    <property type="match status" value="1"/>
</dbReference>
<dbReference type="FunFam" id="3.40.50.720:FF:000053">
    <property type="entry name" value="Quinone oxidoreductase 1"/>
    <property type="match status" value="1"/>
</dbReference>
<reference evidence="8 9" key="1">
    <citation type="submission" date="2018-06" db="EMBL/GenBank/DDBJ databases">
        <authorList>
            <consortium name="Pathogen Informatics"/>
            <person name="Doyle S."/>
        </authorList>
    </citation>
    <scope>NUCLEOTIDE SEQUENCE [LARGE SCALE GENOMIC DNA]</scope>
    <source>
        <strain evidence="8 9">NCTC12151</strain>
    </source>
</reference>
<dbReference type="SUPFAM" id="SSF50129">
    <property type="entry name" value="GroES-like"/>
    <property type="match status" value="1"/>
</dbReference>
<keyword evidence="3 8" id="KW-0560">Oxidoreductase</keyword>
<organism evidence="8 9">
    <name type="scientific">Leminorella richardii</name>
    <dbReference type="NCBI Taxonomy" id="158841"/>
    <lineage>
        <taxon>Bacteria</taxon>
        <taxon>Pseudomonadati</taxon>
        <taxon>Pseudomonadota</taxon>
        <taxon>Gammaproteobacteria</taxon>
        <taxon>Enterobacterales</taxon>
        <taxon>Budviciaceae</taxon>
        <taxon>Leminorella</taxon>
    </lineage>
</organism>